<dbReference type="EMBL" id="JNBS01000448">
    <property type="protein sequence ID" value="OQS05524.1"/>
    <property type="molecule type" value="Genomic_DNA"/>
</dbReference>
<gene>
    <name evidence="1" type="ORF">THRCLA_20594</name>
</gene>
<sequence length="439" mass="49954">MNNVVLRIITCDEVLPSAWNELLCREDGRAIANELLKHLPFAPLLDRVTPAIESFIAKYPTTALELLSTLMVLKNVHCDVSGLRSWVLHVVQLTKLTDVPGVDVKSFMVACNSAKMVERERILAVKLDAMQKRLEKKFDLDPLNNDAEKKSDILVFLDAIRIDRNSSLKTAIEFVALWPKSESLLKDEYAAVRFKMQTIRFPARFYNLLHHFIAMKYITRTQAYKKLIFSPPLHVILQTALPIVPRLGKVIDTWLAQSCLTQNQYYVRLQLVPCIWTDQDDATKSLNLSLSHIHYILDEMNGALQICHESDASVILLGLFFLLKFQENLPDSPVAKNLKIMLDYMKPVGFDDIQNRTRICVVLSFLRDIASWQWLWKRCPGLLPAAALKIAKLAQDTDDPNAKWLIKMAVKSLVLECKDSIQIAEAAQLASIMPMVKES</sequence>
<name>A0A1W0A5F8_9STRA</name>
<dbReference type="OrthoDB" id="62205at2759"/>
<keyword evidence="2" id="KW-1185">Reference proteome</keyword>
<comment type="caution">
    <text evidence="1">The sequence shown here is derived from an EMBL/GenBank/DDBJ whole genome shotgun (WGS) entry which is preliminary data.</text>
</comment>
<reference evidence="1 2" key="1">
    <citation type="journal article" date="2014" name="Genome Biol. Evol.">
        <title>The secreted proteins of Achlya hypogyna and Thraustotheca clavata identify the ancestral oomycete secretome and reveal gene acquisitions by horizontal gene transfer.</title>
        <authorList>
            <person name="Misner I."/>
            <person name="Blouin N."/>
            <person name="Leonard G."/>
            <person name="Richards T.A."/>
            <person name="Lane C.E."/>
        </authorList>
    </citation>
    <scope>NUCLEOTIDE SEQUENCE [LARGE SCALE GENOMIC DNA]</scope>
    <source>
        <strain evidence="1 2">ATCC 34112</strain>
    </source>
</reference>
<dbReference type="AlphaFoldDB" id="A0A1W0A5F8"/>
<dbReference type="Proteomes" id="UP000243217">
    <property type="component" value="Unassembled WGS sequence"/>
</dbReference>
<organism evidence="1 2">
    <name type="scientific">Thraustotheca clavata</name>
    <dbReference type="NCBI Taxonomy" id="74557"/>
    <lineage>
        <taxon>Eukaryota</taxon>
        <taxon>Sar</taxon>
        <taxon>Stramenopiles</taxon>
        <taxon>Oomycota</taxon>
        <taxon>Saprolegniomycetes</taxon>
        <taxon>Saprolegniales</taxon>
        <taxon>Achlyaceae</taxon>
        <taxon>Thraustotheca</taxon>
    </lineage>
</organism>
<accession>A0A1W0A5F8</accession>
<evidence type="ECO:0000313" key="2">
    <source>
        <dbReference type="Proteomes" id="UP000243217"/>
    </source>
</evidence>
<protein>
    <submittedName>
        <fullName evidence="1">Uncharacterized protein</fullName>
    </submittedName>
</protein>
<evidence type="ECO:0000313" key="1">
    <source>
        <dbReference type="EMBL" id="OQS05524.1"/>
    </source>
</evidence>
<proteinExistence type="predicted"/>